<evidence type="ECO:0000256" key="5">
    <source>
        <dbReference type="ARBA" id="ARBA00022898"/>
    </source>
</evidence>
<comment type="cofactor">
    <cofactor evidence="1 6">
        <name>pyridoxal 5'-phosphate</name>
        <dbReference type="ChEBI" id="CHEBI:597326"/>
    </cofactor>
</comment>
<sequence length="394" mass="42801">MSLSIPISQRVQQISMSATKEMPILAAKVGDCVSLGQGVPSFATPEHVVKATSQALFSDTLAGKYSLQPGLSALRRAVADYLKAEKQVEYDPDGEVSITVGAMEGLLTAFLTLVDKGDEVILPEPAYASYIEQVLLAEGKPVFVPLNKKDWSLDIEAVKSAVTERTRAIVVCNPGNPTGGVYDPGQVRALAELAREKGIVLISDETYDYLIYDNTPHLSPASLPDMGEHVITINSFSKKYAMTGWRVGYVAAARPLMEQMMKVHDSAAICAPTPSQYAALAAITGPQDVVAHMRSKLFERKELAVRRMRAMEGVFDFVEPRGAFYLLARYLFSSEDSRTVAIQILEQAKVITVPGGSFGPSGEGHLRLSFGATQADLNQAFDRLEQWAAKKKLA</sequence>
<dbReference type="Gene3D" id="3.90.1150.10">
    <property type="entry name" value="Aspartate Aminotransferase, domain 1"/>
    <property type="match status" value="1"/>
</dbReference>
<dbReference type="OrthoDB" id="9804474at2"/>
<evidence type="ECO:0000259" key="7">
    <source>
        <dbReference type="Pfam" id="PF00155"/>
    </source>
</evidence>
<comment type="similarity">
    <text evidence="2 6">Belongs to the class-I pyridoxal-phosphate-dependent aminotransferase family.</text>
</comment>
<dbReference type="EMBL" id="AZAC01000014">
    <property type="protein sequence ID" value="KIX13755.1"/>
    <property type="molecule type" value="Genomic_DNA"/>
</dbReference>
<keyword evidence="9" id="KW-1185">Reference proteome</keyword>
<dbReference type="RefSeq" id="WP_044348887.1">
    <property type="nucleotide sequence ID" value="NZ_AZAC01000014.1"/>
</dbReference>
<dbReference type="InterPro" id="IPR015424">
    <property type="entry name" value="PyrdxlP-dep_Trfase"/>
</dbReference>
<dbReference type="InParanoid" id="A0A0D2JVW5"/>
<dbReference type="InterPro" id="IPR004838">
    <property type="entry name" value="NHTrfase_class1_PyrdxlP-BS"/>
</dbReference>
<evidence type="ECO:0000256" key="1">
    <source>
        <dbReference type="ARBA" id="ARBA00001933"/>
    </source>
</evidence>
<organism evidence="8 9">
    <name type="scientific">Dethiosulfatarculus sandiegensis</name>
    <dbReference type="NCBI Taxonomy" id="1429043"/>
    <lineage>
        <taxon>Bacteria</taxon>
        <taxon>Pseudomonadati</taxon>
        <taxon>Thermodesulfobacteriota</taxon>
        <taxon>Desulfarculia</taxon>
        <taxon>Desulfarculales</taxon>
        <taxon>Desulfarculaceae</taxon>
        <taxon>Dethiosulfatarculus</taxon>
    </lineage>
</organism>
<evidence type="ECO:0000256" key="4">
    <source>
        <dbReference type="ARBA" id="ARBA00022679"/>
    </source>
</evidence>
<proteinExistence type="inferred from homology"/>
<dbReference type="InterPro" id="IPR050596">
    <property type="entry name" value="AspAT/PAT-like"/>
</dbReference>
<evidence type="ECO:0000256" key="6">
    <source>
        <dbReference type="RuleBase" id="RU000481"/>
    </source>
</evidence>
<comment type="caution">
    <text evidence="8">The sequence shown here is derived from an EMBL/GenBank/DDBJ whole genome shotgun (WGS) entry which is preliminary data.</text>
</comment>
<dbReference type="FunFam" id="3.40.640.10:FF:000033">
    <property type="entry name" value="Aspartate aminotransferase"/>
    <property type="match status" value="1"/>
</dbReference>
<protein>
    <recommendedName>
        <fullName evidence="6">Aminotransferase</fullName>
        <ecNumber evidence="6">2.6.1.-</ecNumber>
    </recommendedName>
</protein>
<evidence type="ECO:0000313" key="9">
    <source>
        <dbReference type="Proteomes" id="UP000032233"/>
    </source>
</evidence>
<dbReference type="InterPro" id="IPR004839">
    <property type="entry name" value="Aminotransferase_I/II_large"/>
</dbReference>
<dbReference type="STRING" id="1429043.X474_12595"/>
<evidence type="ECO:0000313" key="8">
    <source>
        <dbReference type="EMBL" id="KIX13755.1"/>
    </source>
</evidence>
<dbReference type="SUPFAM" id="SSF53383">
    <property type="entry name" value="PLP-dependent transferases"/>
    <property type="match status" value="1"/>
</dbReference>
<dbReference type="InterPro" id="IPR015421">
    <property type="entry name" value="PyrdxlP-dep_Trfase_major"/>
</dbReference>
<gene>
    <name evidence="8" type="ORF">X474_12595</name>
</gene>
<dbReference type="AlphaFoldDB" id="A0A0D2JVW5"/>
<keyword evidence="3 6" id="KW-0032">Aminotransferase</keyword>
<feature type="domain" description="Aminotransferase class I/classII large" evidence="7">
    <location>
        <begin position="31"/>
        <end position="384"/>
    </location>
</feature>
<evidence type="ECO:0000256" key="2">
    <source>
        <dbReference type="ARBA" id="ARBA00007441"/>
    </source>
</evidence>
<name>A0A0D2JVW5_9BACT</name>
<reference evidence="8 9" key="1">
    <citation type="submission" date="2013-11" db="EMBL/GenBank/DDBJ databases">
        <title>Metagenomic analysis of a methanogenic consortium involved in long chain n-alkane degradation.</title>
        <authorList>
            <person name="Davidova I.A."/>
            <person name="Callaghan A.V."/>
            <person name="Wawrik B."/>
            <person name="Pruitt S."/>
            <person name="Marks C."/>
            <person name="Duncan K.E."/>
            <person name="Suflita J.M."/>
        </authorList>
    </citation>
    <scope>NUCLEOTIDE SEQUENCE [LARGE SCALE GENOMIC DNA]</scope>
    <source>
        <strain evidence="8 9">SPR</strain>
    </source>
</reference>
<dbReference type="PROSITE" id="PS00105">
    <property type="entry name" value="AA_TRANSFER_CLASS_1"/>
    <property type="match status" value="1"/>
</dbReference>
<keyword evidence="4 6" id="KW-0808">Transferase</keyword>
<dbReference type="GO" id="GO:0008483">
    <property type="term" value="F:transaminase activity"/>
    <property type="evidence" value="ECO:0007669"/>
    <property type="project" value="UniProtKB-KW"/>
</dbReference>
<accession>A0A0D2JVW5</accession>
<dbReference type="Gene3D" id="3.40.640.10">
    <property type="entry name" value="Type I PLP-dependent aspartate aminotransferase-like (Major domain)"/>
    <property type="match status" value="1"/>
</dbReference>
<evidence type="ECO:0000256" key="3">
    <source>
        <dbReference type="ARBA" id="ARBA00022576"/>
    </source>
</evidence>
<dbReference type="GO" id="GO:0006520">
    <property type="term" value="P:amino acid metabolic process"/>
    <property type="evidence" value="ECO:0007669"/>
    <property type="project" value="InterPro"/>
</dbReference>
<dbReference type="PANTHER" id="PTHR46383">
    <property type="entry name" value="ASPARTATE AMINOTRANSFERASE"/>
    <property type="match status" value="1"/>
</dbReference>
<dbReference type="PATRIC" id="fig|1429043.3.peg.2679"/>
<dbReference type="GO" id="GO:0030170">
    <property type="term" value="F:pyridoxal phosphate binding"/>
    <property type="evidence" value="ECO:0007669"/>
    <property type="project" value="InterPro"/>
</dbReference>
<dbReference type="Proteomes" id="UP000032233">
    <property type="component" value="Unassembled WGS sequence"/>
</dbReference>
<dbReference type="InterPro" id="IPR015422">
    <property type="entry name" value="PyrdxlP-dep_Trfase_small"/>
</dbReference>
<dbReference type="Pfam" id="PF00155">
    <property type="entry name" value="Aminotran_1_2"/>
    <property type="match status" value="1"/>
</dbReference>
<dbReference type="EC" id="2.6.1.-" evidence="6"/>
<dbReference type="CDD" id="cd00609">
    <property type="entry name" value="AAT_like"/>
    <property type="match status" value="1"/>
</dbReference>
<keyword evidence="5" id="KW-0663">Pyridoxal phosphate</keyword>